<dbReference type="AlphaFoldDB" id="A0A179B7V6"/>
<dbReference type="STRING" id="1823756.A4H34_04830"/>
<dbReference type="InterPro" id="IPR004474">
    <property type="entry name" value="LytR_CpsA_psr"/>
</dbReference>
<reference evidence="3 4" key="1">
    <citation type="submission" date="2016-04" db="EMBL/GenBank/DDBJ databases">
        <title>Peptidophaga gingivicola gen. nov., sp. nov., isolated from human subgingival plaque.</title>
        <authorList>
            <person name="Beall C.J."/>
            <person name="Mokrzan E.M."/>
            <person name="Griffen A.L."/>
            <person name="Leys E.J."/>
        </authorList>
    </citation>
    <scope>NUCLEOTIDE SEQUENCE [LARGE SCALE GENOMIC DNA]</scope>
    <source>
        <strain evidence="3 4">BA112</strain>
    </source>
</reference>
<dbReference type="PANTHER" id="PTHR33392:SF6">
    <property type="entry name" value="POLYISOPRENYL-TEICHOIC ACID--PEPTIDOGLYCAN TEICHOIC ACID TRANSFERASE TAGU"/>
    <property type="match status" value="1"/>
</dbReference>
<dbReference type="OrthoDB" id="9782542at2"/>
<dbReference type="Pfam" id="PF03816">
    <property type="entry name" value="LytR_cpsA_psr"/>
    <property type="match status" value="1"/>
</dbReference>
<keyword evidence="4" id="KW-1185">Reference proteome</keyword>
<feature type="domain" description="Cell envelope-related transcriptional attenuator" evidence="2">
    <location>
        <begin position="56"/>
        <end position="199"/>
    </location>
</feature>
<dbReference type="Proteomes" id="UP000078368">
    <property type="component" value="Unassembled WGS sequence"/>
</dbReference>
<comment type="caution">
    <text evidence="3">The sequence shown here is derived from an EMBL/GenBank/DDBJ whole genome shotgun (WGS) entry which is preliminary data.</text>
</comment>
<sequence length="295" mass="31380">MLLIAWPAYLIHYGNSKLHDVDALSDKADTPGTTYLVVGSDKREKGAIDDPTAGQRSDTIMLLHVPESGKPALVSLPRDAYVTIPGNNAGKLNAAYSIGGPKLLVRTVEELSGLKVDHYIEVSMGGVQSLVEAVGGVNLCYDADVNDHDSGLVWTKGCHDADGPTALAFSRMRKSDPLGDIGRALRQRQVVSKVVSKAASPSTLINPMRQRSLVGTVAEHLTVDPDTGMVALGRAGLSIRKVMGPDGLMGAPPISSMNYRVGQQSAVRLDPAKIDGFFEKLRNGTLTSSDFFSPT</sequence>
<dbReference type="PANTHER" id="PTHR33392">
    <property type="entry name" value="POLYISOPRENYL-TEICHOIC ACID--PEPTIDOGLYCAN TEICHOIC ACID TRANSFERASE TAGU"/>
    <property type="match status" value="1"/>
</dbReference>
<gene>
    <name evidence="3" type="ORF">A4H34_04830</name>
</gene>
<dbReference type="InterPro" id="IPR050922">
    <property type="entry name" value="LytR/CpsA/Psr_CW_biosynth"/>
</dbReference>
<name>A0A179B7V6_9ACTO</name>
<comment type="similarity">
    <text evidence="1">Belongs to the LytR/CpsA/Psr (LCP) family.</text>
</comment>
<evidence type="ECO:0000313" key="4">
    <source>
        <dbReference type="Proteomes" id="UP000078368"/>
    </source>
</evidence>
<protein>
    <submittedName>
        <fullName evidence="3">Transcriptional regulator</fullName>
    </submittedName>
</protein>
<dbReference type="NCBIfam" id="TIGR00350">
    <property type="entry name" value="lytR_cpsA_psr"/>
    <property type="match status" value="1"/>
</dbReference>
<proteinExistence type="inferred from homology"/>
<evidence type="ECO:0000259" key="2">
    <source>
        <dbReference type="Pfam" id="PF03816"/>
    </source>
</evidence>
<evidence type="ECO:0000313" key="3">
    <source>
        <dbReference type="EMBL" id="OAP87104.1"/>
    </source>
</evidence>
<dbReference type="Gene3D" id="3.40.630.190">
    <property type="entry name" value="LCP protein"/>
    <property type="match status" value="1"/>
</dbReference>
<evidence type="ECO:0000256" key="1">
    <source>
        <dbReference type="ARBA" id="ARBA00006068"/>
    </source>
</evidence>
<organism evidence="3 4">
    <name type="scientific">Peptidiphaga gingivicola</name>
    <dbReference type="NCBI Taxonomy" id="2741497"/>
    <lineage>
        <taxon>Bacteria</taxon>
        <taxon>Bacillati</taxon>
        <taxon>Actinomycetota</taxon>
        <taxon>Actinomycetes</taxon>
        <taxon>Actinomycetales</taxon>
        <taxon>Actinomycetaceae</taxon>
        <taxon>Peptidiphaga</taxon>
    </lineage>
</organism>
<accession>A0A179B7V6</accession>
<dbReference type="EMBL" id="LVZK01000001">
    <property type="protein sequence ID" value="OAP87104.1"/>
    <property type="molecule type" value="Genomic_DNA"/>
</dbReference>